<feature type="region of interest" description="Disordered" evidence="1">
    <location>
        <begin position="175"/>
        <end position="236"/>
    </location>
</feature>
<dbReference type="RefSeq" id="XP_033666068.1">
    <property type="nucleotide sequence ID" value="XM_033813174.1"/>
</dbReference>
<reference evidence="2" key="1">
    <citation type="journal article" date="2020" name="Stud. Mycol.">
        <title>101 Dothideomycetes genomes: a test case for predicting lifestyles and emergence of pathogens.</title>
        <authorList>
            <person name="Haridas S."/>
            <person name="Albert R."/>
            <person name="Binder M."/>
            <person name="Bloem J."/>
            <person name="Labutti K."/>
            <person name="Salamov A."/>
            <person name="Andreopoulos B."/>
            <person name="Baker S."/>
            <person name="Barry K."/>
            <person name="Bills G."/>
            <person name="Bluhm B."/>
            <person name="Cannon C."/>
            <person name="Castanera R."/>
            <person name="Culley D."/>
            <person name="Daum C."/>
            <person name="Ezra D."/>
            <person name="Gonzalez J."/>
            <person name="Henrissat B."/>
            <person name="Kuo A."/>
            <person name="Liang C."/>
            <person name="Lipzen A."/>
            <person name="Lutzoni F."/>
            <person name="Magnuson J."/>
            <person name="Mondo S."/>
            <person name="Nolan M."/>
            <person name="Ohm R."/>
            <person name="Pangilinan J."/>
            <person name="Park H.-J."/>
            <person name="Ramirez L."/>
            <person name="Alfaro M."/>
            <person name="Sun H."/>
            <person name="Tritt A."/>
            <person name="Yoshinaga Y."/>
            <person name="Zwiers L.-H."/>
            <person name="Turgeon B."/>
            <person name="Goodwin S."/>
            <person name="Spatafora J."/>
            <person name="Crous P."/>
            <person name="Grigoriev I."/>
        </authorList>
    </citation>
    <scope>NUCLEOTIDE SEQUENCE</scope>
    <source>
        <strain evidence="2">ATCC 36951</strain>
    </source>
</reference>
<dbReference type="GeneID" id="54566446"/>
<name>A0A6A6CHK5_ZASCE</name>
<evidence type="ECO:0000256" key="1">
    <source>
        <dbReference type="SAM" id="MobiDB-lite"/>
    </source>
</evidence>
<feature type="compositionally biased region" description="Acidic residues" evidence="1">
    <location>
        <begin position="181"/>
        <end position="200"/>
    </location>
</feature>
<keyword evidence="3" id="KW-1185">Reference proteome</keyword>
<evidence type="ECO:0000313" key="3">
    <source>
        <dbReference type="Proteomes" id="UP000799537"/>
    </source>
</evidence>
<proteinExistence type="predicted"/>
<dbReference type="AlphaFoldDB" id="A0A6A6CHK5"/>
<organism evidence="2 3">
    <name type="scientific">Zasmidium cellare ATCC 36951</name>
    <dbReference type="NCBI Taxonomy" id="1080233"/>
    <lineage>
        <taxon>Eukaryota</taxon>
        <taxon>Fungi</taxon>
        <taxon>Dikarya</taxon>
        <taxon>Ascomycota</taxon>
        <taxon>Pezizomycotina</taxon>
        <taxon>Dothideomycetes</taxon>
        <taxon>Dothideomycetidae</taxon>
        <taxon>Mycosphaerellales</taxon>
        <taxon>Mycosphaerellaceae</taxon>
        <taxon>Zasmidium</taxon>
    </lineage>
</organism>
<gene>
    <name evidence="2" type="ORF">M409DRAFT_56057</name>
</gene>
<feature type="compositionally biased region" description="Basic and acidic residues" evidence="1">
    <location>
        <begin position="201"/>
        <end position="236"/>
    </location>
</feature>
<sequence length="247" mass="28608">MEEEEDRPSSAQQQLNLWIHGHITTPTFTFFTTSPPFSLKDLHVALTRSVKEIALRLDPSLECMFVAARDPQHSVLLDESEFYEGRVLNVDELIHMEGGIESLSRERVVQLLDMCRDEIEWERHEIHRLETHCDIAERQKLLKIRDTFQYRPCPRRERTVVPGIGVITADQMRDSVRGESMDDSFEDSFEDGEIEDEEMLEAEKGDEGDAEDEKVVKVEGEGEDEKVAKVEDEVDEPWVKMEIEDDT</sequence>
<dbReference type="EMBL" id="ML993601">
    <property type="protein sequence ID" value="KAF2165179.1"/>
    <property type="molecule type" value="Genomic_DNA"/>
</dbReference>
<dbReference type="Proteomes" id="UP000799537">
    <property type="component" value="Unassembled WGS sequence"/>
</dbReference>
<protein>
    <submittedName>
        <fullName evidence="2">Uncharacterized protein</fullName>
    </submittedName>
</protein>
<dbReference type="OrthoDB" id="3643542at2759"/>
<evidence type="ECO:0000313" key="2">
    <source>
        <dbReference type="EMBL" id="KAF2165179.1"/>
    </source>
</evidence>
<accession>A0A6A6CHK5</accession>